<dbReference type="GO" id="GO:0002100">
    <property type="term" value="P:tRNA wobble adenosine to inosine editing"/>
    <property type="evidence" value="ECO:0007669"/>
    <property type="project" value="TreeGrafter"/>
</dbReference>
<feature type="domain" description="CMP/dCMP-type deaminase" evidence="3">
    <location>
        <begin position="4"/>
        <end position="116"/>
    </location>
</feature>
<gene>
    <name evidence="4" type="ORF">M427DRAFT_179871</name>
</gene>
<dbReference type="STRING" id="1344416.A0A139AQY8"/>
<proteinExistence type="predicted"/>
<dbReference type="Proteomes" id="UP000070544">
    <property type="component" value="Unassembled WGS sequence"/>
</dbReference>
<dbReference type="SUPFAM" id="SSF53927">
    <property type="entry name" value="Cytidine deaminase-like"/>
    <property type="match status" value="1"/>
</dbReference>
<dbReference type="PROSITE" id="PS00903">
    <property type="entry name" value="CYT_DCMP_DEAMINASES_1"/>
    <property type="match status" value="1"/>
</dbReference>
<dbReference type="EMBL" id="KQ965740">
    <property type="protein sequence ID" value="KXS18933.1"/>
    <property type="molecule type" value="Genomic_DNA"/>
</dbReference>
<dbReference type="InterPro" id="IPR002125">
    <property type="entry name" value="CMP_dCMP_dom"/>
</dbReference>
<dbReference type="PROSITE" id="PS51747">
    <property type="entry name" value="CYT_DCMP_DEAMINASES_2"/>
    <property type="match status" value="1"/>
</dbReference>
<dbReference type="PANTHER" id="PTHR11079">
    <property type="entry name" value="CYTOSINE DEAMINASE FAMILY MEMBER"/>
    <property type="match status" value="1"/>
</dbReference>
<dbReference type="GO" id="GO:0052717">
    <property type="term" value="F:tRNA-specific adenosine-34 deaminase activity"/>
    <property type="evidence" value="ECO:0007669"/>
    <property type="project" value="TreeGrafter"/>
</dbReference>
<dbReference type="CDD" id="cd01285">
    <property type="entry name" value="nucleoside_deaminase"/>
    <property type="match status" value="1"/>
</dbReference>
<keyword evidence="2" id="KW-0862">Zinc</keyword>
<evidence type="ECO:0000313" key="4">
    <source>
        <dbReference type="EMBL" id="KXS18933.1"/>
    </source>
</evidence>
<dbReference type="Pfam" id="PF00383">
    <property type="entry name" value="dCMP_cyt_deam_1"/>
    <property type="match status" value="1"/>
</dbReference>
<dbReference type="AlphaFoldDB" id="A0A139AQY8"/>
<evidence type="ECO:0000256" key="2">
    <source>
        <dbReference type="ARBA" id="ARBA00022833"/>
    </source>
</evidence>
<organism evidence="4 5">
    <name type="scientific">Gonapodya prolifera (strain JEL478)</name>
    <name type="common">Monoblepharis prolifera</name>
    <dbReference type="NCBI Taxonomy" id="1344416"/>
    <lineage>
        <taxon>Eukaryota</taxon>
        <taxon>Fungi</taxon>
        <taxon>Fungi incertae sedis</taxon>
        <taxon>Chytridiomycota</taxon>
        <taxon>Chytridiomycota incertae sedis</taxon>
        <taxon>Monoblepharidomycetes</taxon>
        <taxon>Monoblepharidales</taxon>
        <taxon>Gonapodyaceae</taxon>
        <taxon>Gonapodya</taxon>
    </lineage>
</organism>
<keyword evidence="5" id="KW-1185">Reference proteome</keyword>
<sequence length="161" mass="17974">MTQEDYERWMRVAIEAGRANPINPYGCSIVDITRGEVLETGVNHANEDPTNHGETDAIRKLIAKTSPNLPNFRNLILFTTGEPCCMCMAYILYCGFKEVIYGVSFPDFLPYWSGSINLRCREVLARIGTPGAAEPQLPGCIVTGPFLEEECKQLWPALSKK</sequence>
<evidence type="ECO:0000259" key="3">
    <source>
        <dbReference type="PROSITE" id="PS51747"/>
    </source>
</evidence>
<dbReference type="InterPro" id="IPR016193">
    <property type="entry name" value="Cytidine_deaminase-like"/>
</dbReference>
<evidence type="ECO:0000313" key="5">
    <source>
        <dbReference type="Proteomes" id="UP000070544"/>
    </source>
</evidence>
<accession>A0A139AQY8</accession>
<dbReference type="Gene3D" id="3.40.140.10">
    <property type="entry name" value="Cytidine Deaminase, domain 2"/>
    <property type="match status" value="1"/>
</dbReference>
<reference evidence="4 5" key="1">
    <citation type="journal article" date="2015" name="Genome Biol. Evol.">
        <title>Phylogenomic analyses indicate that early fungi evolved digesting cell walls of algal ancestors of land plants.</title>
        <authorList>
            <person name="Chang Y."/>
            <person name="Wang S."/>
            <person name="Sekimoto S."/>
            <person name="Aerts A.L."/>
            <person name="Choi C."/>
            <person name="Clum A."/>
            <person name="LaButti K.M."/>
            <person name="Lindquist E.A."/>
            <person name="Yee Ngan C."/>
            <person name="Ohm R.A."/>
            <person name="Salamov A.A."/>
            <person name="Grigoriev I.V."/>
            <person name="Spatafora J.W."/>
            <person name="Berbee M.L."/>
        </authorList>
    </citation>
    <scope>NUCLEOTIDE SEQUENCE [LARGE SCALE GENOMIC DNA]</scope>
    <source>
        <strain evidence="4 5">JEL478</strain>
    </source>
</reference>
<dbReference type="OrthoDB" id="408702at2759"/>
<protein>
    <submittedName>
        <fullName evidence="4">CMP/dCMP deaminase zinc-binding protein</fullName>
    </submittedName>
</protein>
<name>A0A139AQY8_GONPJ</name>
<evidence type="ECO:0000256" key="1">
    <source>
        <dbReference type="ARBA" id="ARBA00022723"/>
    </source>
</evidence>
<dbReference type="PANTHER" id="PTHR11079:SF203">
    <property type="entry name" value="CMP_DCMP-TYPE DEAMINASE DOMAIN-CONTAINING PROTEIN"/>
    <property type="match status" value="1"/>
</dbReference>
<dbReference type="GO" id="GO:0008270">
    <property type="term" value="F:zinc ion binding"/>
    <property type="evidence" value="ECO:0007669"/>
    <property type="project" value="InterPro"/>
</dbReference>
<keyword evidence="1" id="KW-0479">Metal-binding</keyword>
<dbReference type="InterPro" id="IPR016192">
    <property type="entry name" value="APOBEC/CMP_deaminase_Zn-bd"/>
</dbReference>